<dbReference type="EMBL" id="OD574175">
    <property type="protein sequence ID" value="CAD7450251.1"/>
    <property type="molecule type" value="Genomic_DNA"/>
</dbReference>
<accession>A0A7R9FBT0</accession>
<feature type="region of interest" description="Disordered" evidence="1">
    <location>
        <begin position="124"/>
        <end position="146"/>
    </location>
</feature>
<name>A0A7R9FBT0_9NEOP</name>
<organism evidence="2">
    <name type="scientific">Timema bartmani</name>
    <dbReference type="NCBI Taxonomy" id="61472"/>
    <lineage>
        <taxon>Eukaryota</taxon>
        <taxon>Metazoa</taxon>
        <taxon>Ecdysozoa</taxon>
        <taxon>Arthropoda</taxon>
        <taxon>Hexapoda</taxon>
        <taxon>Insecta</taxon>
        <taxon>Pterygota</taxon>
        <taxon>Neoptera</taxon>
        <taxon>Polyneoptera</taxon>
        <taxon>Phasmatodea</taxon>
        <taxon>Timematodea</taxon>
        <taxon>Timematoidea</taxon>
        <taxon>Timematidae</taxon>
        <taxon>Timema</taxon>
    </lineage>
</organism>
<evidence type="ECO:0000313" key="2">
    <source>
        <dbReference type="EMBL" id="CAD7450251.1"/>
    </source>
</evidence>
<sequence length="146" mass="16370">MSGGLAVSTLSGMMDQYRRCVLVSQVATWFYQPTHSHSVSTFSWKRHKSMVNVAGMRYLRNVCGKTLMDRVSDEWLLKDFSLKGNTIVQCERNVLRWFGHAEKMSVEGSMGVAELNMRSHMRSGAFSSRGGEAHRPHSAQSGAARL</sequence>
<reference evidence="2" key="1">
    <citation type="submission" date="2020-11" db="EMBL/GenBank/DDBJ databases">
        <authorList>
            <person name="Tran Van P."/>
        </authorList>
    </citation>
    <scope>NUCLEOTIDE SEQUENCE</scope>
</reference>
<evidence type="ECO:0000256" key="1">
    <source>
        <dbReference type="SAM" id="MobiDB-lite"/>
    </source>
</evidence>
<protein>
    <submittedName>
        <fullName evidence="2">Uncharacterized protein</fullName>
    </submittedName>
</protein>
<gene>
    <name evidence="2" type="ORF">TBIB3V08_LOCUS12522</name>
</gene>
<dbReference type="AlphaFoldDB" id="A0A7R9FBT0"/>
<proteinExistence type="predicted"/>